<dbReference type="RefSeq" id="WP_324613603.1">
    <property type="nucleotide sequence ID" value="NZ_WKJD01000021.1"/>
</dbReference>
<proteinExistence type="inferred from homology"/>
<evidence type="ECO:0000313" key="3">
    <source>
        <dbReference type="Proteomes" id="UP000476511"/>
    </source>
</evidence>
<dbReference type="EMBL" id="WKJD01000021">
    <property type="protein sequence ID" value="MRX45225.1"/>
    <property type="molecule type" value="Genomic_DNA"/>
</dbReference>
<protein>
    <submittedName>
        <fullName evidence="2">SDR family oxidoreductase</fullName>
    </submittedName>
</protein>
<evidence type="ECO:0000256" key="1">
    <source>
        <dbReference type="ARBA" id="ARBA00006484"/>
    </source>
</evidence>
<dbReference type="Pfam" id="PF13561">
    <property type="entry name" value="adh_short_C2"/>
    <property type="match status" value="1"/>
</dbReference>
<comment type="similarity">
    <text evidence="1">Belongs to the short-chain dehydrogenases/reductases (SDR) family.</text>
</comment>
<dbReference type="InterPro" id="IPR036291">
    <property type="entry name" value="NAD(P)-bd_dom_sf"/>
</dbReference>
<gene>
    <name evidence="2" type="ORF">GJR97_16040</name>
</gene>
<name>A0A6L5R5Q9_9MICO</name>
<dbReference type="PANTHER" id="PTHR42879:SF6">
    <property type="entry name" value="NADPH-DEPENDENT REDUCTASE BACG"/>
    <property type="match status" value="1"/>
</dbReference>
<dbReference type="AlphaFoldDB" id="A0A6L5R5Q9"/>
<dbReference type="PANTHER" id="PTHR42879">
    <property type="entry name" value="3-OXOACYL-(ACYL-CARRIER-PROTEIN) REDUCTASE"/>
    <property type="match status" value="1"/>
</dbReference>
<dbReference type="InterPro" id="IPR050259">
    <property type="entry name" value="SDR"/>
</dbReference>
<keyword evidence="3" id="KW-1185">Reference proteome</keyword>
<dbReference type="Gene3D" id="3.40.50.720">
    <property type="entry name" value="NAD(P)-binding Rossmann-like Domain"/>
    <property type="match status" value="1"/>
</dbReference>
<evidence type="ECO:0000313" key="2">
    <source>
        <dbReference type="EMBL" id="MRX45225.1"/>
    </source>
</evidence>
<dbReference type="PRINTS" id="PR00081">
    <property type="entry name" value="GDHRDH"/>
</dbReference>
<dbReference type="Proteomes" id="UP000476511">
    <property type="component" value="Unassembled WGS sequence"/>
</dbReference>
<accession>A0A6L5R5Q9</accession>
<comment type="caution">
    <text evidence="2">The sequence shown here is derived from an EMBL/GenBank/DDBJ whole genome shotgun (WGS) entry which is preliminary data.</text>
</comment>
<sequence>MELGIDGRVAVVMGAGGGLGGAIAEALAAEGVRVAAAGRSLDNLEVTTARIRRDGGTAIPVAWDLADVAAVDSHVSRIEDELGPVDIIVNNTGGPRPGRALGVSSDEWRGWFDSMILSVFATADRVVPGMQSRGWGRVVTCTSSGVIAPIPNLAVSNSLRSALVGWSKTLAREVAASGVTCNVLVPGRIATARTRAIDGARATREGMPIGDVERESAATIPVGRYGRPDEFGAAAAFLASERASFITGSVLRVDGGMIGSI</sequence>
<dbReference type="SUPFAM" id="SSF51735">
    <property type="entry name" value="NAD(P)-binding Rossmann-fold domains"/>
    <property type="match status" value="1"/>
</dbReference>
<dbReference type="InterPro" id="IPR002347">
    <property type="entry name" value="SDR_fam"/>
</dbReference>
<organism evidence="2 3">
    <name type="scientific">Agromyces kandeliae</name>
    <dbReference type="NCBI Taxonomy" id="2666141"/>
    <lineage>
        <taxon>Bacteria</taxon>
        <taxon>Bacillati</taxon>
        <taxon>Actinomycetota</taxon>
        <taxon>Actinomycetes</taxon>
        <taxon>Micrococcales</taxon>
        <taxon>Microbacteriaceae</taxon>
        <taxon>Agromyces</taxon>
    </lineage>
</organism>
<reference evidence="2 3" key="1">
    <citation type="submission" date="2019-11" db="EMBL/GenBank/DDBJ databases">
        <title>Agromyces kandeliae sp. nov., isolated from mangrove soil.</title>
        <authorList>
            <person name="Wang R."/>
        </authorList>
    </citation>
    <scope>NUCLEOTIDE SEQUENCE [LARGE SCALE GENOMIC DNA]</scope>
    <source>
        <strain evidence="2 3">Q22</strain>
    </source>
</reference>